<evidence type="ECO:0000256" key="2">
    <source>
        <dbReference type="ARBA" id="ARBA00022450"/>
    </source>
</evidence>
<evidence type="ECO:0000259" key="4">
    <source>
        <dbReference type="PROSITE" id="PS50075"/>
    </source>
</evidence>
<dbReference type="Pfam" id="PF13193">
    <property type="entry name" value="AMP-binding_C"/>
    <property type="match status" value="1"/>
</dbReference>
<evidence type="ECO:0000256" key="1">
    <source>
        <dbReference type="ARBA" id="ARBA00001957"/>
    </source>
</evidence>
<dbReference type="InterPro" id="IPR001242">
    <property type="entry name" value="Condensation_dom"/>
</dbReference>
<dbReference type="InterPro" id="IPR010071">
    <property type="entry name" value="AA_adenyl_dom"/>
</dbReference>
<keyword evidence="6" id="KW-1185">Reference proteome</keyword>
<gene>
    <name evidence="5" type="ORF">FHS29_000249</name>
</gene>
<dbReference type="Gene3D" id="3.40.50.12780">
    <property type="entry name" value="N-terminal domain of ligase-like"/>
    <property type="match status" value="1"/>
</dbReference>
<dbReference type="FunFam" id="3.40.50.12780:FF:000012">
    <property type="entry name" value="Non-ribosomal peptide synthetase"/>
    <property type="match status" value="1"/>
</dbReference>
<dbReference type="InterPro" id="IPR036736">
    <property type="entry name" value="ACP-like_sf"/>
</dbReference>
<comment type="cofactor">
    <cofactor evidence="1">
        <name>pantetheine 4'-phosphate</name>
        <dbReference type="ChEBI" id="CHEBI:47942"/>
    </cofactor>
</comment>
<dbReference type="GO" id="GO:0044550">
    <property type="term" value="P:secondary metabolite biosynthetic process"/>
    <property type="evidence" value="ECO:0007669"/>
    <property type="project" value="TreeGrafter"/>
</dbReference>
<dbReference type="InterPro" id="IPR025110">
    <property type="entry name" value="AMP-bd_C"/>
</dbReference>
<dbReference type="Gene3D" id="3.30.559.30">
    <property type="entry name" value="Nonribosomal peptide synthetase, condensation domain"/>
    <property type="match status" value="1"/>
</dbReference>
<dbReference type="GO" id="GO:0003824">
    <property type="term" value="F:catalytic activity"/>
    <property type="evidence" value="ECO:0007669"/>
    <property type="project" value="InterPro"/>
</dbReference>
<dbReference type="InterPro" id="IPR000873">
    <property type="entry name" value="AMP-dep_synth/lig_dom"/>
</dbReference>
<dbReference type="GO" id="GO:0005737">
    <property type="term" value="C:cytoplasm"/>
    <property type="evidence" value="ECO:0007669"/>
    <property type="project" value="TreeGrafter"/>
</dbReference>
<dbReference type="SUPFAM" id="SSF56801">
    <property type="entry name" value="Acetyl-CoA synthetase-like"/>
    <property type="match status" value="1"/>
</dbReference>
<evidence type="ECO:0000313" key="6">
    <source>
        <dbReference type="Proteomes" id="UP000547510"/>
    </source>
</evidence>
<evidence type="ECO:0000256" key="3">
    <source>
        <dbReference type="ARBA" id="ARBA00022553"/>
    </source>
</evidence>
<dbReference type="Pfam" id="PF00668">
    <property type="entry name" value="Condensation"/>
    <property type="match status" value="1"/>
</dbReference>
<dbReference type="CDD" id="cd05930">
    <property type="entry name" value="A_NRPS"/>
    <property type="match status" value="1"/>
</dbReference>
<dbReference type="FunFam" id="3.40.50.980:FF:000001">
    <property type="entry name" value="Non-ribosomal peptide synthetase"/>
    <property type="match status" value="1"/>
</dbReference>
<dbReference type="InterPro" id="IPR009081">
    <property type="entry name" value="PP-bd_ACP"/>
</dbReference>
<dbReference type="Gene3D" id="3.30.300.30">
    <property type="match status" value="1"/>
</dbReference>
<dbReference type="GO" id="GO:0031177">
    <property type="term" value="F:phosphopantetheine binding"/>
    <property type="evidence" value="ECO:0007669"/>
    <property type="project" value="TreeGrafter"/>
</dbReference>
<feature type="domain" description="Carrier" evidence="4">
    <location>
        <begin position="913"/>
        <end position="987"/>
    </location>
</feature>
<dbReference type="Pfam" id="PF00550">
    <property type="entry name" value="PP-binding"/>
    <property type="match status" value="1"/>
</dbReference>
<dbReference type="SUPFAM" id="SSF47336">
    <property type="entry name" value="ACP-like"/>
    <property type="match status" value="1"/>
</dbReference>
<dbReference type="InterPro" id="IPR006162">
    <property type="entry name" value="Ppantetheine_attach_site"/>
</dbReference>
<name>A0A841C8E7_9PSEU</name>
<dbReference type="PANTHER" id="PTHR45527:SF1">
    <property type="entry name" value="FATTY ACID SYNTHASE"/>
    <property type="match status" value="1"/>
</dbReference>
<keyword evidence="2" id="KW-0596">Phosphopantetheine</keyword>
<protein>
    <submittedName>
        <fullName evidence="5">Amino acid adenylation domain-containing protein</fullName>
    </submittedName>
</protein>
<dbReference type="Pfam" id="PF00501">
    <property type="entry name" value="AMP-binding"/>
    <property type="match status" value="1"/>
</dbReference>
<dbReference type="GO" id="GO:0043041">
    <property type="term" value="P:amino acid activation for nonribosomal peptide biosynthetic process"/>
    <property type="evidence" value="ECO:0007669"/>
    <property type="project" value="TreeGrafter"/>
</dbReference>
<dbReference type="NCBIfam" id="TIGR01733">
    <property type="entry name" value="AA-adenyl-dom"/>
    <property type="match status" value="1"/>
</dbReference>
<organism evidence="5 6">
    <name type="scientific">Saccharothrix tamanrassetensis</name>
    <dbReference type="NCBI Taxonomy" id="1051531"/>
    <lineage>
        <taxon>Bacteria</taxon>
        <taxon>Bacillati</taxon>
        <taxon>Actinomycetota</taxon>
        <taxon>Actinomycetes</taxon>
        <taxon>Pseudonocardiales</taxon>
        <taxon>Pseudonocardiaceae</taxon>
        <taxon>Saccharothrix</taxon>
    </lineage>
</organism>
<accession>A0A841C8E7</accession>
<dbReference type="PROSITE" id="PS00012">
    <property type="entry name" value="PHOSPHOPANTETHEINE"/>
    <property type="match status" value="1"/>
</dbReference>
<keyword evidence="3" id="KW-0597">Phosphoprotein</keyword>
<dbReference type="PROSITE" id="PS50075">
    <property type="entry name" value="CARRIER"/>
    <property type="match status" value="1"/>
</dbReference>
<dbReference type="Gene3D" id="1.10.1200.10">
    <property type="entry name" value="ACP-like"/>
    <property type="match status" value="1"/>
</dbReference>
<reference evidence="5 6" key="1">
    <citation type="submission" date="2020-08" db="EMBL/GenBank/DDBJ databases">
        <title>Genomic Encyclopedia of Type Strains, Phase III (KMG-III): the genomes of soil and plant-associated and newly described type strains.</title>
        <authorList>
            <person name="Whitman W."/>
        </authorList>
    </citation>
    <scope>NUCLEOTIDE SEQUENCE [LARGE SCALE GENOMIC DNA]</scope>
    <source>
        <strain evidence="5 6">CECT 8640</strain>
    </source>
</reference>
<dbReference type="AlphaFoldDB" id="A0A841C8E7"/>
<dbReference type="Gene3D" id="3.30.559.10">
    <property type="entry name" value="Chloramphenicol acetyltransferase-like domain"/>
    <property type="match status" value="1"/>
</dbReference>
<dbReference type="InterPro" id="IPR020845">
    <property type="entry name" value="AMP-binding_CS"/>
</dbReference>
<sequence>MSFVGQLSPGQVGIYLAEMAGADPSGYAVSAVYRVTGPRDDARLADQVAALVRWHPVLGSRVVTERGRFLLAPADRPVRLEVRDAGPPNRDPHDVVAGPYDLARGPLARLVLLRYSAESADLVIGAHHLVVDEASVEHIARWLLVDGVPPRPGTFGEWSADRNERAARDQAGLAELHAELREATTTLDLAWGLPDHQDGAGRVEFALDAGTWADVRSVAEAAGASWYSACLAAVGLVLSRNCAVRTPVVGATVNGRSPRHTASIGYFGNTVLIPVDAGEDLTVGRYLRRTHESGLRAYRRSHFPLPLVVGEHGGGGPQVVVVPRAELPTLDDGTTRCEPVPAPGPGAAPFPLTCYVKDRADGSMHGVLVFRRSVFGPDAVGRFAGQVRTVLTGFARDAERPLADVPTLTGPERDAVLALGRGAPVGPVKDTVVSLFALWANRFRNKTAVSEASGDLTYRELDEWSTRLAGALAEAGVARGDRVGVCLDRTAGLVVALLAVLKAGGAYVPLEPDYPAERLAFTVADAGVRVVVTDGTAVLPDVTMVDVTAQPLAPRQPVRASPEDPAYVIHTSGSTGDPKGVVVTHGNVVALIRATNREFGFGGSDVWSWSHSFAFDFSVWEVWGCLLTGGRLVVVPRYATRDPAEFHGLLVRHRVTVLSQTPSALAMLLPSSPLADLAVRLLVCGGEPLDTTALRPWFDRRPLPGRVVNMYGITETTVHCTLRDVTAADTARPEPSVGRPLDGWEVHVRDAAGHPVPVGVAGELHVAGAGVAAGYLNRPELTARRFPGGTSYRSGDLGRYRPDGELEFLGRLDDQVKIRGHRVEPGEIRAVLAGHRQVSAAAVVASGNPPRLDAYAVTGADVAELRAYLERRLPAHLLPSTVTVIRELPLTPNGKLDVHALTPAADPPAPDEEPFTGVGLTVAEVWRQVLGRDVRRTDNFFEIGGNSLLAVRVLAALHQAGHPAVALRDVFRHSTLSDLVKTIEEGAS</sequence>
<dbReference type="Proteomes" id="UP000547510">
    <property type="component" value="Unassembled WGS sequence"/>
</dbReference>
<dbReference type="RefSeq" id="WP_184687402.1">
    <property type="nucleotide sequence ID" value="NZ_JACHJN010000001.1"/>
</dbReference>
<proteinExistence type="predicted"/>
<dbReference type="PANTHER" id="PTHR45527">
    <property type="entry name" value="NONRIBOSOMAL PEPTIDE SYNTHETASE"/>
    <property type="match status" value="1"/>
</dbReference>
<comment type="caution">
    <text evidence="5">The sequence shown here is derived from an EMBL/GenBank/DDBJ whole genome shotgun (WGS) entry which is preliminary data.</text>
</comment>
<dbReference type="EMBL" id="JACHJN010000001">
    <property type="protein sequence ID" value="MBB5953679.1"/>
    <property type="molecule type" value="Genomic_DNA"/>
</dbReference>
<dbReference type="InterPro" id="IPR045851">
    <property type="entry name" value="AMP-bd_C_sf"/>
</dbReference>
<dbReference type="InterPro" id="IPR042099">
    <property type="entry name" value="ANL_N_sf"/>
</dbReference>
<dbReference type="InterPro" id="IPR023213">
    <property type="entry name" value="CAT-like_dom_sf"/>
</dbReference>
<dbReference type="SUPFAM" id="SSF52777">
    <property type="entry name" value="CoA-dependent acyltransferases"/>
    <property type="match status" value="2"/>
</dbReference>
<dbReference type="PROSITE" id="PS00455">
    <property type="entry name" value="AMP_BINDING"/>
    <property type="match status" value="1"/>
</dbReference>
<dbReference type="GO" id="GO:0008610">
    <property type="term" value="P:lipid biosynthetic process"/>
    <property type="evidence" value="ECO:0007669"/>
    <property type="project" value="UniProtKB-ARBA"/>
</dbReference>
<evidence type="ECO:0000313" key="5">
    <source>
        <dbReference type="EMBL" id="MBB5953679.1"/>
    </source>
</evidence>